<dbReference type="Proteomes" id="UP000887569">
    <property type="component" value="Unplaced"/>
</dbReference>
<protein>
    <submittedName>
        <fullName evidence="2 3">Activin types I and II receptor domain-containing protein</fullName>
    </submittedName>
</protein>
<accession>A0A915BQJ0</accession>
<dbReference type="WBParaSite" id="PgR049_g046_t06">
    <property type="protein sequence ID" value="PgR049_g046_t06"/>
    <property type="gene ID" value="PgR049_g046"/>
</dbReference>
<dbReference type="WBParaSite" id="PgR049_g046_t03">
    <property type="protein sequence ID" value="PgR049_g046_t03"/>
    <property type="gene ID" value="PgR049_g046"/>
</dbReference>
<name>A0A915BQJ0_PARUN</name>
<keyword evidence="1" id="KW-1185">Reference proteome</keyword>
<proteinExistence type="predicted"/>
<dbReference type="AlphaFoldDB" id="A0A915BQJ0"/>
<evidence type="ECO:0000313" key="3">
    <source>
        <dbReference type="WBParaSite" id="PgR049_g046_t04"/>
    </source>
</evidence>
<dbReference type="WBParaSite" id="PgR049_g046_t04">
    <property type="protein sequence ID" value="PgR049_g046_t04"/>
    <property type="gene ID" value="PgR049_g046"/>
</dbReference>
<organism evidence="1 3">
    <name type="scientific">Parascaris univalens</name>
    <name type="common">Nematode worm</name>
    <dbReference type="NCBI Taxonomy" id="6257"/>
    <lineage>
        <taxon>Eukaryota</taxon>
        <taxon>Metazoa</taxon>
        <taxon>Ecdysozoa</taxon>
        <taxon>Nematoda</taxon>
        <taxon>Chromadorea</taxon>
        <taxon>Rhabditida</taxon>
        <taxon>Spirurina</taxon>
        <taxon>Ascaridomorpha</taxon>
        <taxon>Ascaridoidea</taxon>
        <taxon>Ascarididae</taxon>
        <taxon>Parascaris</taxon>
    </lineage>
</organism>
<evidence type="ECO:0000313" key="2">
    <source>
        <dbReference type="WBParaSite" id="PgR049_g046_t03"/>
    </source>
</evidence>
<evidence type="ECO:0000313" key="1">
    <source>
        <dbReference type="Proteomes" id="UP000887569"/>
    </source>
</evidence>
<sequence>MFNSMVRLLWVSREYRTEIRNIHAMNAKITVPSHCYINNAGICDRAFYQFPCLFSKETSSYFSIKMNGLLFGLMFTSCFSLVSTLKCVDGGEYKSGESKKRNVQCGDVKFCANFTYRGRFATTLFTRYGCSRNDDNITTGLVRGTLCKQNGCRRLTADTHPYMPTDAKVCCCNEDYCNDGHGKMNESVKGAGKRRCKHKVFSLLIRARTHIPRYP</sequence>
<dbReference type="WBParaSite" id="PgR049_g046_t05">
    <property type="protein sequence ID" value="PgR049_g046_t05"/>
    <property type="gene ID" value="PgR049_g046"/>
</dbReference>
<reference evidence="2 3" key="1">
    <citation type="submission" date="2022-11" db="UniProtKB">
        <authorList>
            <consortium name="WormBaseParasite"/>
        </authorList>
    </citation>
    <scope>IDENTIFICATION</scope>
</reference>